<dbReference type="Pfam" id="PF06241">
    <property type="entry name" value="Castor_Poll_mid"/>
    <property type="match status" value="1"/>
</dbReference>
<evidence type="ECO:0000256" key="7">
    <source>
        <dbReference type="SAM" id="MobiDB-lite"/>
    </source>
</evidence>
<keyword evidence="3 8" id="KW-0812">Transmembrane</keyword>
<feature type="region of interest" description="Disordered" evidence="7">
    <location>
        <begin position="628"/>
        <end position="672"/>
    </location>
</feature>
<dbReference type="EMBL" id="BAAASK010000022">
    <property type="protein sequence ID" value="GAA2695910.1"/>
    <property type="molecule type" value="Genomic_DNA"/>
</dbReference>
<accession>A0ABN3T7P2</accession>
<keyword evidence="11" id="KW-1185">Reference proteome</keyword>
<evidence type="ECO:0000256" key="5">
    <source>
        <dbReference type="ARBA" id="ARBA00023065"/>
    </source>
</evidence>
<dbReference type="InterPro" id="IPR010420">
    <property type="entry name" value="CASTOR/POLLUX/SYM8_dom"/>
</dbReference>
<reference evidence="10 11" key="1">
    <citation type="journal article" date="2019" name="Int. J. Syst. Evol. Microbiol.">
        <title>The Global Catalogue of Microorganisms (GCM) 10K type strain sequencing project: providing services to taxonomists for standard genome sequencing and annotation.</title>
        <authorList>
            <consortium name="The Broad Institute Genomics Platform"/>
            <consortium name="The Broad Institute Genome Sequencing Center for Infectious Disease"/>
            <person name="Wu L."/>
            <person name="Ma J."/>
        </authorList>
    </citation>
    <scope>NUCLEOTIDE SEQUENCE [LARGE SCALE GENOMIC DNA]</scope>
    <source>
        <strain evidence="10 11">JCM 4531</strain>
    </source>
</reference>
<dbReference type="RefSeq" id="WP_030871879.1">
    <property type="nucleotide sequence ID" value="NZ_BAAASK010000022.1"/>
</dbReference>
<evidence type="ECO:0000259" key="9">
    <source>
        <dbReference type="Pfam" id="PF06241"/>
    </source>
</evidence>
<dbReference type="Gene3D" id="3.40.50.720">
    <property type="entry name" value="NAD(P)-binding Rossmann-like Domain"/>
    <property type="match status" value="2"/>
</dbReference>
<proteinExistence type="predicted"/>
<comment type="subcellular location">
    <subcellularLocation>
        <location evidence="1">Endomembrane system</location>
        <topology evidence="1">Multi-pass membrane protein</topology>
    </subcellularLocation>
</comment>
<evidence type="ECO:0000256" key="6">
    <source>
        <dbReference type="ARBA" id="ARBA00023136"/>
    </source>
</evidence>
<dbReference type="GeneID" id="91382074"/>
<comment type="caution">
    <text evidence="10">The sequence shown here is derived from an EMBL/GenBank/DDBJ whole genome shotgun (WGS) entry which is preliminary data.</text>
</comment>
<keyword evidence="10" id="KW-0449">Lipoprotein</keyword>
<dbReference type="InterPro" id="IPR044849">
    <property type="entry name" value="CASTOR/POLLUX/SYM8-like"/>
</dbReference>
<sequence length="672" mass="71188">MGRRRAVSWRHRARYAFDRTLARSTGALLGWLAACCLAIVVPVSTLLVWTDPRAPRSLTERLVAVWRTSAETLRLGGVTGAPLRMLLSVFLGLIALLCVSTLVGVITTGLGDRLEELRRGRSRVLEKGHAVVLGWSDQVFTVVGEMVISQVGRVRGAVAVLADRDSAVMASDLNAALGVTRGVRVVCRTGAPTDPAALALLTPAAAHCVLVLPGDDDAADAEVVRVLLALRALLGAGAGPPVVAAVRDERFLTAARLAAGPRGFVLDVESTAARLLVQAARHPGLVRALRDLLDLTGAEFHVVHAPDALGLTFAEISSRYEEVCAVGYLAADGRALLTPASGARCGPGDRLIVVARDDRPPVTKREGTAVESTVMAGPPDRQRSFSKTLLLGWNRRAPLVMESLSRTAQPGSHLHVVSGADDGPATADAVGPTDDERVAVSYHVGEPTRPDTLRALDLFGYDSVIALAPDAGPHRARPDDKLLLTLLNLRALEEETGQALPVVAELTDHRSLALAPLGPEGDAVVRGELTSLVMTRIAQNTGMAAVFEELFAARGGALALRPASHYVLPGRVASFATVVASALRRGECVIGYRAHDARTPRREADVRLAPGKAERRVWSSSDEILVVTPPDADARCPGAASDERPARPARPDMLPEARQGREDRPARGPAPE</sequence>
<name>A0ABN3T7P2_9ACTN</name>
<keyword evidence="5" id="KW-0406">Ion transport</keyword>
<organism evidence="10 11">
    <name type="scientific">Streptomyces violaceolatus</name>
    <dbReference type="NCBI Taxonomy" id="67378"/>
    <lineage>
        <taxon>Bacteria</taxon>
        <taxon>Bacillati</taxon>
        <taxon>Actinomycetota</taxon>
        <taxon>Actinomycetes</taxon>
        <taxon>Kitasatosporales</taxon>
        <taxon>Streptomycetaceae</taxon>
        <taxon>Streptomyces</taxon>
        <taxon>Streptomyces violaceoruber group</taxon>
    </lineage>
</organism>
<evidence type="ECO:0000256" key="3">
    <source>
        <dbReference type="ARBA" id="ARBA00022692"/>
    </source>
</evidence>
<evidence type="ECO:0000313" key="10">
    <source>
        <dbReference type="EMBL" id="GAA2695910.1"/>
    </source>
</evidence>
<protein>
    <submittedName>
        <fullName evidence="10">Lipoprotein</fullName>
    </submittedName>
</protein>
<gene>
    <name evidence="10" type="ORF">GCM10010310_57980</name>
</gene>
<dbReference type="PANTHER" id="PTHR31563">
    <property type="entry name" value="ION CHANNEL POLLUX-RELATED"/>
    <property type="match status" value="1"/>
</dbReference>
<dbReference type="Proteomes" id="UP001499989">
    <property type="component" value="Unassembled WGS sequence"/>
</dbReference>
<dbReference type="PANTHER" id="PTHR31563:SF10">
    <property type="entry name" value="ION CHANNEL POLLUX-RELATED"/>
    <property type="match status" value="1"/>
</dbReference>
<keyword evidence="4 8" id="KW-1133">Transmembrane helix</keyword>
<feature type="transmembrane region" description="Helical" evidence="8">
    <location>
        <begin position="85"/>
        <end position="111"/>
    </location>
</feature>
<feature type="compositionally biased region" description="Basic and acidic residues" evidence="7">
    <location>
        <begin position="641"/>
        <end position="666"/>
    </location>
</feature>
<keyword evidence="6 8" id="KW-0472">Membrane</keyword>
<evidence type="ECO:0000256" key="1">
    <source>
        <dbReference type="ARBA" id="ARBA00004127"/>
    </source>
</evidence>
<evidence type="ECO:0000313" key="11">
    <source>
        <dbReference type="Proteomes" id="UP001499989"/>
    </source>
</evidence>
<evidence type="ECO:0000256" key="2">
    <source>
        <dbReference type="ARBA" id="ARBA00022448"/>
    </source>
</evidence>
<dbReference type="PROSITE" id="PS51257">
    <property type="entry name" value="PROKAR_LIPOPROTEIN"/>
    <property type="match status" value="1"/>
</dbReference>
<keyword evidence="2" id="KW-0813">Transport</keyword>
<feature type="transmembrane region" description="Helical" evidence="8">
    <location>
        <begin position="21"/>
        <end position="49"/>
    </location>
</feature>
<evidence type="ECO:0000256" key="4">
    <source>
        <dbReference type="ARBA" id="ARBA00022989"/>
    </source>
</evidence>
<evidence type="ECO:0000256" key="8">
    <source>
        <dbReference type="SAM" id="Phobius"/>
    </source>
</evidence>
<feature type="domain" description="CASTOR/POLLUX/SYM8 ion channel conserved" evidence="9">
    <location>
        <begin position="271"/>
        <end position="360"/>
    </location>
</feature>